<proteinExistence type="predicted"/>
<evidence type="ECO:0000313" key="1">
    <source>
        <dbReference type="EMBL" id="MBW76303.1"/>
    </source>
</evidence>
<dbReference type="AlphaFoldDB" id="A0A2M4DFJ7"/>
<dbReference type="EMBL" id="GGFL01012125">
    <property type="protein sequence ID" value="MBW76303.1"/>
    <property type="molecule type" value="Transcribed_RNA"/>
</dbReference>
<name>A0A2M4DFJ7_ANODA</name>
<sequence length="126" mass="13709">MAQVYFLPERIAWICALVLPFVSGTLMNTYTVQTAIQAPKNQKVQSEPSSSCMIPNDLVTRNTKVQLNMTASADARLLISGAHSSPIIIHGIGPKPSEKLMINSTTEASGSHPMFDTSTLSFWSLK</sequence>
<accession>A0A2M4DFJ7</accession>
<organism evidence="1">
    <name type="scientific">Anopheles darlingi</name>
    <name type="common">Mosquito</name>
    <dbReference type="NCBI Taxonomy" id="43151"/>
    <lineage>
        <taxon>Eukaryota</taxon>
        <taxon>Metazoa</taxon>
        <taxon>Ecdysozoa</taxon>
        <taxon>Arthropoda</taxon>
        <taxon>Hexapoda</taxon>
        <taxon>Insecta</taxon>
        <taxon>Pterygota</taxon>
        <taxon>Neoptera</taxon>
        <taxon>Endopterygota</taxon>
        <taxon>Diptera</taxon>
        <taxon>Nematocera</taxon>
        <taxon>Culicoidea</taxon>
        <taxon>Culicidae</taxon>
        <taxon>Anophelinae</taxon>
        <taxon>Anopheles</taxon>
    </lineage>
</organism>
<protein>
    <submittedName>
        <fullName evidence="1">Putative secreted protein</fullName>
    </submittedName>
</protein>
<reference evidence="1" key="1">
    <citation type="submission" date="2018-01" db="EMBL/GenBank/DDBJ databases">
        <title>An insight into the sialome of Amazonian anophelines.</title>
        <authorList>
            <person name="Ribeiro J.M."/>
            <person name="Scarpassa V."/>
            <person name="Calvo E."/>
        </authorList>
    </citation>
    <scope>NUCLEOTIDE SEQUENCE</scope>
</reference>